<dbReference type="OrthoDB" id="2387925at2759"/>
<dbReference type="Gene3D" id="3.40.50.150">
    <property type="entry name" value="Vaccinia Virus protein VP39"/>
    <property type="match status" value="1"/>
</dbReference>
<organism evidence="4 5">
    <name type="scientific">Baudoinia panamericana (strain UAMH 10762)</name>
    <name type="common">Angels' share fungus</name>
    <name type="synonym">Baudoinia compniacensis (strain UAMH 10762)</name>
    <dbReference type="NCBI Taxonomy" id="717646"/>
    <lineage>
        <taxon>Eukaryota</taxon>
        <taxon>Fungi</taxon>
        <taxon>Dikarya</taxon>
        <taxon>Ascomycota</taxon>
        <taxon>Pezizomycotina</taxon>
        <taxon>Dothideomycetes</taxon>
        <taxon>Dothideomycetidae</taxon>
        <taxon>Mycosphaerellales</taxon>
        <taxon>Teratosphaeriaceae</taxon>
        <taxon>Baudoinia</taxon>
    </lineage>
</organism>
<dbReference type="PANTHER" id="PTHR23245">
    <property type="entry name" value="TRNA METHYLTRANSFERASE"/>
    <property type="match status" value="1"/>
</dbReference>
<dbReference type="SUPFAM" id="SSF53335">
    <property type="entry name" value="S-adenosyl-L-methionine-dependent methyltransferases"/>
    <property type="match status" value="1"/>
</dbReference>
<evidence type="ECO:0000313" key="4">
    <source>
        <dbReference type="EMBL" id="EMC91677.1"/>
    </source>
</evidence>
<feature type="non-terminal residue" evidence="4">
    <location>
        <position position="336"/>
    </location>
</feature>
<dbReference type="GeneID" id="19114663"/>
<dbReference type="GO" id="GO:0005737">
    <property type="term" value="C:cytoplasm"/>
    <property type="evidence" value="ECO:0007669"/>
    <property type="project" value="TreeGrafter"/>
</dbReference>
<dbReference type="EMBL" id="KB445563">
    <property type="protein sequence ID" value="EMC91677.1"/>
    <property type="molecule type" value="Genomic_DNA"/>
</dbReference>
<dbReference type="PANTHER" id="PTHR23245:SF25">
    <property type="entry name" value="TRNA WYBUTOSINE-SYNTHESIZING PROTEIN 2 HOMOLOG"/>
    <property type="match status" value="1"/>
</dbReference>
<dbReference type="InterPro" id="IPR029063">
    <property type="entry name" value="SAM-dependent_MTases_sf"/>
</dbReference>
<dbReference type="GO" id="GO:0008175">
    <property type="term" value="F:tRNA methyltransferase activity"/>
    <property type="evidence" value="ECO:0007669"/>
    <property type="project" value="TreeGrafter"/>
</dbReference>
<protein>
    <recommendedName>
        <fullName evidence="1">tRNA(Phe) (4-demethylwyosine(37)-C(7)) aminocarboxypropyltransferase</fullName>
        <ecNumber evidence="1">2.5.1.114</ecNumber>
    </recommendedName>
</protein>
<name>M2LCJ4_BAUPA</name>
<sequence length="336" mass="37369">YVVYGDMILLPPNAFDGPLGTTPLLQADVDPMYKLISRHLKVTHIATTKPIPLLNSDDAGEENVLRSPKDFTTLYGDFGPATASDPPTQEDFDNAYWVTAKQNGIYQTWAPRWTMFSRGNISEKARLLTLPSLLSAIEDGEAGTGCTAVDLYAGVGYFAFSYLKAGFDKVVCWDLSSWSVEGLMRGARANNWKALRVASEAEMDEACQNKEVRLLAFSEGNERASERIANMRRELPPVRHVNCGLLPSSKGSWQTAVEVLDCEHTGWLHVHENFAVGEIEQKAEDVRQRIEELVNERRCGNITDMARVTLLHVNRLKSYAPGVTHCVIDIQVAPLQ</sequence>
<evidence type="ECO:0000256" key="2">
    <source>
        <dbReference type="ARBA" id="ARBA00049400"/>
    </source>
</evidence>
<dbReference type="Proteomes" id="UP000011761">
    <property type="component" value="Unassembled WGS sequence"/>
</dbReference>
<evidence type="ECO:0000259" key="3">
    <source>
        <dbReference type="PROSITE" id="PS51684"/>
    </source>
</evidence>
<keyword evidence="5" id="KW-1185">Reference proteome</keyword>
<evidence type="ECO:0000256" key="1">
    <source>
        <dbReference type="ARBA" id="ARBA00012265"/>
    </source>
</evidence>
<comment type="catalytic activity">
    <reaction evidence="2">
        <text>4-demethylwyosine(37) in tRNA(Phe) + S-adenosyl-L-methionine = 4-demethyl-7-[(3S)-3-amino-3-carboxypropyl]wyosine(37) in tRNA(Phe) + S-methyl-5'-thioadenosine + H(+)</text>
        <dbReference type="Rhea" id="RHEA:36355"/>
        <dbReference type="Rhea" id="RHEA-COMP:10164"/>
        <dbReference type="Rhea" id="RHEA-COMP:10378"/>
        <dbReference type="ChEBI" id="CHEBI:15378"/>
        <dbReference type="ChEBI" id="CHEBI:17509"/>
        <dbReference type="ChEBI" id="CHEBI:59789"/>
        <dbReference type="ChEBI" id="CHEBI:64315"/>
        <dbReference type="ChEBI" id="CHEBI:73550"/>
        <dbReference type="EC" id="2.5.1.114"/>
    </reaction>
</comment>
<dbReference type="PIRSF" id="PIRSF038972">
    <property type="entry name" value="Trm12"/>
    <property type="match status" value="1"/>
</dbReference>
<dbReference type="OMA" id="FELNPWS"/>
<gene>
    <name evidence="4" type="ORF">BAUCODRAFT_47065</name>
</gene>
<dbReference type="AlphaFoldDB" id="M2LCJ4"/>
<reference evidence="4 5" key="1">
    <citation type="journal article" date="2012" name="PLoS Pathog.">
        <title>Diverse lifestyles and strategies of plant pathogenesis encoded in the genomes of eighteen Dothideomycetes fungi.</title>
        <authorList>
            <person name="Ohm R.A."/>
            <person name="Feau N."/>
            <person name="Henrissat B."/>
            <person name="Schoch C.L."/>
            <person name="Horwitz B.A."/>
            <person name="Barry K.W."/>
            <person name="Condon B.J."/>
            <person name="Copeland A.C."/>
            <person name="Dhillon B."/>
            <person name="Glaser F."/>
            <person name="Hesse C.N."/>
            <person name="Kosti I."/>
            <person name="LaButti K."/>
            <person name="Lindquist E.A."/>
            <person name="Lucas S."/>
            <person name="Salamov A.A."/>
            <person name="Bradshaw R.E."/>
            <person name="Ciuffetti L."/>
            <person name="Hamelin R.C."/>
            <person name="Kema G.H.J."/>
            <person name="Lawrence C."/>
            <person name="Scott J.A."/>
            <person name="Spatafora J.W."/>
            <person name="Turgeon B.G."/>
            <person name="de Wit P.J.G.M."/>
            <person name="Zhong S."/>
            <person name="Goodwin S.B."/>
            <person name="Grigoriev I.V."/>
        </authorList>
    </citation>
    <scope>NUCLEOTIDE SEQUENCE [LARGE SCALE GENOMIC DNA]</scope>
    <source>
        <strain evidence="4 5">UAMH 10762</strain>
    </source>
</reference>
<dbReference type="eggNOG" id="KOG1227">
    <property type="taxonomic scope" value="Eukaryota"/>
</dbReference>
<dbReference type="GO" id="GO:0008757">
    <property type="term" value="F:S-adenosylmethionine-dependent methyltransferase activity"/>
    <property type="evidence" value="ECO:0007669"/>
    <property type="project" value="InterPro"/>
</dbReference>
<dbReference type="EC" id="2.5.1.114" evidence="1"/>
<evidence type="ECO:0000313" key="5">
    <source>
        <dbReference type="Proteomes" id="UP000011761"/>
    </source>
</evidence>
<dbReference type="KEGG" id="bcom:BAUCODRAFT_47065"/>
<accession>M2LCJ4</accession>
<dbReference type="InterPro" id="IPR026274">
    <property type="entry name" value="tRNA_wybutosine_synth_prot_2"/>
</dbReference>
<dbReference type="GO" id="GO:0031591">
    <property type="term" value="P:wybutosine biosynthetic process"/>
    <property type="evidence" value="ECO:0007669"/>
    <property type="project" value="InterPro"/>
</dbReference>
<dbReference type="GO" id="GO:0102522">
    <property type="term" value="F:tRNA 4-demethylwyosine alpha-amino-alpha-carboxypropyltransferase activity"/>
    <property type="evidence" value="ECO:0007669"/>
    <property type="project" value="UniProtKB-EC"/>
</dbReference>
<feature type="non-terminal residue" evidence="4">
    <location>
        <position position="1"/>
    </location>
</feature>
<dbReference type="HOGENOM" id="CLU_023588_0_0_1"/>
<dbReference type="RefSeq" id="XP_007680978.1">
    <property type="nucleotide sequence ID" value="XM_007682788.1"/>
</dbReference>
<dbReference type="GO" id="GO:0030488">
    <property type="term" value="P:tRNA methylation"/>
    <property type="evidence" value="ECO:0007669"/>
    <property type="project" value="TreeGrafter"/>
</dbReference>
<dbReference type="PROSITE" id="PS51684">
    <property type="entry name" value="SAM_MT_TRM5_TYW2"/>
    <property type="match status" value="1"/>
</dbReference>
<dbReference type="STRING" id="717646.M2LCJ4"/>
<dbReference type="InterPro" id="IPR030382">
    <property type="entry name" value="MeTrfase_TRM5/TYW2"/>
</dbReference>
<proteinExistence type="predicted"/>
<feature type="domain" description="SAM-dependent methyltransferase TRM5/TYW2-type" evidence="3">
    <location>
        <begin position="36"/>
        <end position="334"/>
    </location>
</feature>